<protein>
    <submittedName>
        <fullName evidence="1">Uncharacterized protein</fullName>
    </submittedName>
</protein>
<gene>
    <name evidence="1" type="ORF">FHS65_000911</name>
</gene>
<comment type="caution">
    <text evidence="1">The sequence shown here is derived from an EMBL/GenBank/DDBJ whole genome shotgun (WGS) entry which is preliminary data.</text>
</comment>
<reference evidence="1 2" key="1">
    <citation type="submission" date="2020-08" db="EMBL/GenBank/DDBJ databases">
        <title>Genomic Encyclopedia of Type Strains, Phase IV (KMG-IV): sequencing the most valuable type-strain genomes for metagenomic binning, comparative biology and taxonomic classification.</title>
        <authorList>
            <person name="Goeker M."/>
        </authorList>
    </citation>
    <scope>NUCLEOTIDE SEQUENCE [LARGE SCALE GENOMIC DNA]</scope>
    <source>
        <strain evidence="1 2">DSM 24448</strain>
    </source>
</reference>
<name>A0A7W9E6S5_9CAUL</name>
<sequence length="160" mass="18257">MAQKPDRDELVRRDAEARETCRQRVREAVQRRGLASVMNQTRWEKLVAAIQRLPFAPAYYVQDVLGPREALLWDFKSTSTGCWCAECLGPFHAIEWMWIIPRLWRQDGALLAPTLVVDCSIALRSELNRAHVPYFEDARGFWIQGYSGGDPTLGPPEQAA</sequence>
<dbReference type="Pfam" id="PF20383">
    <property type="entry name" value="DUF6678"/>
    <property type="match status" value="1"/>
</dbReference>
<keyword evidence="2" id="KW-1185">Reference proteome</keyword>
<proteinExistence type="predicted"/>
<evidence type="ECO:0000313" key="1">
    <source>
        <dbReference type="EMBL" id="MBB5660171.1"/>
    </source>
</evidence>
<dbReference type="AlphaFoldDB" id="A0A7W9E6S5"/>
<dbReference type="InterPro" id="IPR046500">
    <property type="entry name" value="DUF6678"/>
</dbReference>
<evidence type="ECO:0000313" key="2">
    <source>
        <dbReference type="Proteomes" id="UP000548978"/>
    </source>
</evidence>
<dbReference type="Proteomes" id="UP000548978">
    <property type="component" value="Unassembled WGS sequence"/>
</dbReference>
<organism evidence="1 2">
    <name type="scientific">Brevundimonas halotolerans</name>
    <dbReference type="NCBI Taxonomy" id="69670"/>
    <lineage>
        <taxon>Bacteria</taxon>
        <taxon>Pseudomonadati</taxon>
        <taxon>Pseudomonadota</taxon>
        <taxon>Alphaproteobacteria</taxon>
        <taxon>Caulobacterales</taxon>
        <taxon>Caulobacteraceae</taxon>
        <taxon>Brevundimonas</taxon>
    </lineage>
</organism>
<dbReference type="EMBL" id="JACIJB010000002">
    <property type="protein sequence ID" value="MBB5660171.1"/>
    <property type="molecule type" value="Genomic_DNA"/>
</dbReference>
<accession>A0A7W9E6S5</accession>
<dbReference type="OrthoDB" id="8908434at2"/>
<dbReference type="RefSeq" id="WP_123287633.1">
    <property type="nucleotide sequence ID" value="NZ_JACIJB010000002.1"/>
</dbReference>